<organism evidence="3 4">
    <name type="scientific">Frigidibacter mobilis</name>
    <dbReference type="NCBI Taxonomy" id="1335048"/>
    <lineage>
        <taxon>Bacteria</taxon>
        <taxon>Pseudomonadati</taxon>
        <taxon>Pseudomonadota</taxon>
        <taxon>Alphaproteobacteria</taxon>
        <taxon>Rhodobacterales</taxon>
        <taxon>Paracoccaceae</taxon>
        <taxon>Frigidibacter</taxon>
    </lineage>
</organism>
<dbReference type="EMBL" id="CP012661">
    <property type="protein sequence ID" value="AMY70466.1"/>
    <property type="molecule type" value="Genomic_DNA"/>
</dbReference>
<dbReference type="PANTHER" id="PTHR11895">
    <property type="entry name" value="TRANSAMIDASE"/>
    <property type="match status" value="1"/>
</dbReference>
<dbReference type="SUPFAM" id="SSF75304">
    <property type="entry name" value="Amidase signature (AS) enzymes"/>
    <property type="match status" value="2"/>
</dbReference>
<protein>
    <submittedName>
        <fullName evidence="3">Amidase</fullName>
    </submittedName>
</protein>
<evidence type="ECO:0000313" key="4">
    <source>
        <dbReference type="Proteomes" id="UP000076128"/>
    </source>
</evidence>
<dbReference type="Proteomes" id="UP000076128">
    <property type="component" value="Chromosome"/>
</dbReference>
<sequence>MTPFDPKTATARGIAAAVRSGTLAPEAVAEAYLDRIAAVEPSLNAFVWLDPAHVRAEAATRHGGFLAGVPVGIKDVIDTGDMPTEYGSRAYPGVRPPRDAGVVHIVRQAGAFAIGKTVTTEFATAAPGATVNPFDSARTPGGSSSGSAAGLGAALFPLAFGTQTSGSTVRPASFCGVVGYKASPHLIDRTGVKPLSETLDVVGLMARDTRDCALLAAAAMRRPELVPTEEAIDLPRIGLFAPMRLTRPLPSPLPCWSAWVALSRGRGRGPSLRGGTGLAPRKAMCSPGKPRPALARNGICTGTFCTQPPMPSLAGTTGSPATTGWPESPPATRPCAISMRCLAIVTCSSLSPRPARRRWGSARRGRRPTISAGPCLAHPRCPSLPAWPNGLPIGIQLVARPGEDARLLAAAAAVEDALRAAGLVARPE</sequence>
<proteinExistence type="predicted"/>
<gene>
    <name evidence="3" type="ORF">AKL17_3234</name>
</gene>
<name>A0A159Z5F0_9RHOB</name>
<dbReference type="Pfam" id="PF01425">
    <property type="entry name" value="Amidase"/>
    <property type="match status" value="1"/>
</dbReference>
<evidence type="ECO:0000256" key="1">
    <source>
        <dbReference type="SAM" id="MobiDB-lite"/>
    </source>
</evidence>
<dbReference type="InterPro" id="IPR036928">
    <property type="entry name" value="AS_sf"/>
</dbReference>
<reference evidence="3 4" key="1">
    <citation type="submission" date="2015-09" db="EMBL/GenBank/DDBJ databases">
        <title>Complete genome sequence of Defluviimonas alba cai42t isolated from an oilfield in Xinjiang.</title>
        <authorList>
            <person name="Geng S."/>
            <person name="Pan X."/>
            <person name="Wu X."/>
        </authorList>
    </citation>
    <scope>NUCLEOTIDE SEQUENCE [LARGE SCALE GENOMIC DNA]</scope>
    <source>
        <strain evidence="4">cai42</strain>
    </source>
</reference>
<dbReference type="InterPro" id="IPR000120">
    <property type="entry name" value="Amidase"/>
</dbReference>
<dbReference type="InterPro" id="IPR023631">
    <property type="entry name" value="Amidase_dom"/>
</dbReference>
<dbReference type="GO" id="GO:0003824">
    <property type="term" value="F:catalytic activity"/>
    <property type="evidence" value="ECO:0007669"/>
    <property type="project" value="InterPro"/>
</dbReference>
<evidence type="ECO:0000313" key="3">
    <source>
        <dbReference type="EMBL" id="AMY70466.1"/>
    </source>
</evidence>
<evidence type="ECO:0000259" key="2">
    <source>
        <dbReference type="Pfam" id="PF01425"/>
    </source>
</evidence>
<dbReference type="RefSeq" id="WP_066815073.1">
    <property type="nucleotide sequence ID" value="NZ_CP012661.1"/>
</dbReference>
<dbReference type="Gene3D" id="3.90.1300.10">
    <property type="entry name" value="Amidase signature (AS) domain"/>
    <property type="match status" value="2"/>
</dbReference>
<accession>A0A159Z5F0</accession>
<keyword evidence="4" id="KW-1185">Reference proteome</keyword>
<dbReference type="KEGG" id="daa:AKL17_3234"/>
<dbReference type="STRING" id="1335048.AKL17_3234"/>
<feature type="domain" description="Amidase" evidence="2">
    <location>
        <begin position="28"/>
        <end position="223"/>
    </location>
</feature>
<dbReference type="PANTHER" id="PTHR11895:SF151">
    <property type="entry name" value="GLUTAMYL-TRNA(GLN) AMIDOTRANSFERASE SUBUNIT A"/>
    <property type="match status" value="1"/>
</dbReference>
<feature type="region of interest" description="Disordered" evidence="1">
    <location>
        <begin position="269"/>
        <end position="289"/>
    </location>
</feature>
<dbReference type="AlphaFoldDB" id="A0A159Z5F0"/>